<feature type="region of interest" description="Disordered" evidence="1">
    <location>
        <begin position="47"/>
        <end position="76"/>
    </location>
</feature>
<evidence type="ECO:0000313" key="2">
    <source>
        <dbReference type="EMBL" id="CAB4015924.1"/>
    </source>
</evidence>
<dbReference type="SUPFAM" id="SSF50630">
    <property type="entry name" value="Acid proteases"/>
    <property type="match status" value="1"/>
</dbReference>
<reference evidence="2" key="1">
    <citation type="submission" date="2020-04" db="EMBL/GenBank/DDBJ databases">
        <authorList>
            <person name="Alioto T."/>
            <person name="Alioto T."/>
            <person name="Gomez Garrido J."/>
        </authorList>
    </citation>
    <scope>NUCLEOTIDE SEQUENCE</scope>
    <source>
        <strain evidence="2">A484AB</strain>
    </source>
</reference>
<accession>A0A6S7IB30</accession>
<evidence type="ECO:0000256" key="1">
    <source>
        <dbReference type="SAM" id="MobiDB-lite"/>
    </source>
</evidence>
<organism evidence="2 3">
    <name type="scientific">Paramuricea clavata</name>
    <name type="common">Red gorgonian</name>
    <name type="synonym">Violescent sea-whip</name>
    <dbReference type="NCBI Taxonomy" id="317549"/>
    <lineage>
        <taxon>Eukaryota</taxon>
        <taxon>Metazoa</taxon>
        <taxon>Cnidaria</taxon>
        <taxon>Anthozoa</taxon>
        <taxon>Octocorallia</taxon>
        <taxon>Malacalcyonacea</taxon>
        <taxon>Plexauridae</taxon>
        <taxon>Paramuricea</taxon>
    </lineage>
</organism>
<dbReference type="Proteomes" id="UP001152795">
    <property type="component" value="Unassembled WGS sequence"/>
</dbReference>
<dbReference type="GO" id="GO:0006508">
    <property type="term" value="P:proteolysis"/>
    <property type="evidence" value="ECO:0007669"/>
    <property type="project" value="InterPro"/>
</dbReference>
<sequence>MAKVLDLPAIPPFSVSETSSLAQRWDKWTNSLDYYIRASGISDQKQKRAMVCRQKTNKPKQYREDARQLEQSDDDSSENECLFTLTAHNVHHRSDSLHMLEIEHIPVQMLIDSGASVNVLDLETYHRLKARKGVQLMPSTLRVYAYGSTTPLNILGTVSGRVTL</sequence>
<feature type="compositionally biased region" description="Basic residues" evidence="1">
    <location>
        <begin position="47"/>
        <end position="60"/>
    </location>
</feature>
<dbReference type="OrthoDB" id="7759031at2759"/>
<dbReference type="InterPro" id="IPR021109">
    <property type="entry name" value="Peptidase_aspartic_dom_sf"/>
</dbReference>
<dbReference type="AlphaFoldDB" id="A0A6S7IB30"/>
<comment type="caution">
    <text evidence="2">The sequence shown here is derived from an EMBL/GenBank/DDBJ whole genome shotgun (WGS) entry which is preliminary data.</text>
</comment>
<dbReference type="InterPro" id="IPR001969">
    <property type="entry name" value="Aspartic_peptidase_AS"/>
</dbReference>
<dbReference type="GO" id="GO:0004190">
    <property type="term" value="F:aspartic-type endopeptidase activity"/>
    <property type="evidence" value="ECO:0007669"/>
    <property type="project" value="InterPro"/>
</dbReference>
<protein>
    <submittedName>
        <fullName evidence="2">Retrovirus-related Pol poly</fullName>
    </submittedName>
</protein>
<dbReference type="PROSITE" id="PS00141">
    <property type="entry name" value="ASP_PROTEASE"/>
    <property type="match status" value="1"/>
</dbReference>
<evidence type="ECO:0000313" key="3">
    <source>
        <dbReference type="Proteomes" id="UP001152795"/>
    </source>
</evidence>
<feature type="compositionally biased region" description="Basic and acidic residues" evidence="1">
    <location>
        <begin position="61"/>
        <end position="70"/>
    </location>
</feature>
<dbReference type="EMBL" id="CACRXK020008901">
    <property type="protein sequence ID" value="CAB4015924.1"/>
    <property type="molecule type" value="Genomic_DNA"/>
</dbReference>
<keyword evidence="3" id="KW-1185">Reference proteome</keyword>
<dbReference type="CDD" id="cd00303">
    <property type="entry name" value="retropepsin_like"/>
    <property type="match status" value="1"/>
</dbReference>
<dbReference type="Gene3D" id="2.40.70.10">
    <property type="entry name" value="Acid Proteases"/>
    <property type="match status" value="1"/>
</dbReference>
<name>A0A6S7IB30_PARCT</name>
<gene>
    <name evidence="2" type="ORF">PACLA_8A002831</name>
</gene>
<proteinExistence type="predicted"/>